<evidence type="ECO:0000256" key="1">
    <source>
        <dbReference type="SAM" id="MobiDB-lite"/>
    </source>
</evidence>
<feature type="compositionally biased region" description="Acidic residues" evidence="1">
    <location>
        <begin position="35"/>
        <end position="51"/>
    </location>
</feature>
<keyword evidence="3" id="KW-1185">Reference proteome</keyword>
<accession>A0ABR2DQR4</accession>
<reference evidence="2 3" key="1">
    <citation type="journal article" date="2024" name="G3 (Bethesda)">
        <title>Genome assembly of Hibiscus sabdariffa L. provides insights into metabolisms of medicinal natural products.</title>
        <authorList>
            <person name="Kim T."/>
        </authorList>
    </citation>
    <scope>NUCLEOTIDE SEQUENCE [LARGE SCALE GENOMIC DNA]</scope>
    <source>
        <strain evidence="2">TK-2024</strain>
        <tissue evidence="2">Old leaves</tissue>
    </source>
</reference>
<gene>
    <name evidence="2" type="ORF">V6N12_015317</name>
</gene>
<proteinExistence type="predicted"/>
<evidence type="ECO:0000313" key="2">
    <source>
        <dbReference type="EMBL" id="KAK8542734.1"/>
    </source>
</evidence>
<organism evidence="2 3">
    <name type="scientific">Hibiscus sabdariffa</name>
    <name type="common">roselle</name>
    <dbReference type="NCBI Taxonomy" id="183260"/>
    <lineage>
        <taxon>Eukaryota</taxon>
        <taxon>Viridiplantae</taxon>
        <taxon>Streptophyta</taxon>
        <taxon>Embryophyta</taxon>
        <taxon>Tracheophyta</taxon>
        <taxon>Spermatophyta</taxon>
        <taxon>Magnoliopsida</taxon>
        <taxon>eudicotyledons</taxon>
        <taxon>Gunneridae</taxon>
        <taxon>Pentapetalae</taxon>
        <taxon>rosids</taxon>
        <taxon>malvids</taxon>
        <taxon>Malvales</taxon>
        <taxon>Malvaceae</taxon>
        <taxon>Malvoideae</taxon>
        <taxon>Hibiscus</taxon>
    </lineage>
</organism>
<sequence>MGSLVASHEGLSLAEKGDGGRAMGGLVVEAREKDVVDDDDGDEPNDDFEDEIVDDCAFDDENQKIKF</sequence>
<feature type="region of interest" description="Disordered" evidence="1">
    <location>
        <begin position="1"/>
        <end position="51"/>
    </location>
</feature>
<evidence type="ECO:0000313" key="3">
    <source>
        <dbReference type="Proteomes" id="UP001472677"/>
    </source>
</evidence>
<name>A0ABR2DQR4_9ROSI</name>
<dbReference type="Proteomes" id="UP001472677">
    <property type="component" value="Unassembled WGS sequence"/>
</dbReference>
<protein>
    <submittedName>
        <fullName evidence="2">Uncharacterized protein</fullName>
    </submittedName>
</protein>
<dbReference type="EMBL" id="JBBPBM010000024">
    <property type="protein sequence ID" value="KAK8542734.1"/>
    <property type="molecule type" value="Genomic_DNA"/>
</dbReference>
<comment type="caution">
    <text evidence="2">The sequence shown here is derived from an EMBL/GenBank/DDBJ whole genome shotgun (WGS) entry which is preliminary data.</text>
</comment>